<sequence>MADHRNGSVVGEERLTHSALRSFGYRALTTAKSGMSPVPVGCNDWQESENGPSIGTVNEPAK</sequence>
<proteinExistence type="predicted"/>
<name>A0A238JJD0_9RHOB</name>
<protein>
    <submittedName>
        <fullName evidence="2">Uncharacterized protein</fullName>
    </submittedName>
</protein>
<gene>
    <name evidence="2" type="ORF">TRP8649_04657</name>
</gene>
<feature type="region of interest" description="Disordered" evidence="1">
    <location>
        <begin position="35"/>
        <end position="62"/>
    </location>
</feature>
<keyword evidence="3" id="KW-1185">Reference proteome</keyword>
<evidence type="ECO:0000313" key="3">
    <source>
        <dbReference type="Proteomes" id="UP000225972"/>
    </source>
</evidence>
<dbReference type="EMBL" id="FXXP01000005">
    <property type="protein sequence ID" value="SMX30513.1"/>
    <property type="molecule type" value="Genomic_DNA"/>
</dbReference>
<accession>A0A238JJD0</accession>
<dbReference type="Proteomes" id="UP000225972">
    <property type="component" value="Unassembled WGS sequence"/>
</dbReference>
<dbReference type="AlphaFoldDB" id="A0A238JJD0"/>
<organism evidence="2 3">
    <name type="scientific">Pelagimonas phthalicica</name>
    <dbReference type="NCBI Taxonomy" id="1037362"/>
    <lineage>
        <taxon>Bacteria</taxon>
        <taxon>Pseudomonadati</taxon>
        <taxon>Pseudomonadota</taxon>
        <taxon>Alphaproteobacteria</taxon>
        <taxon>Rhodobacterales</taxon>
        <taxon>Roseobacteraceae</taxon>
        <taxon>Pelagimonas</taxon>
    </lineage>
</organism>
<reference evidence="3" key="1">
    <citation type="submission" date="2017-05" db="EMBL/GenBank/DDBJ databases">
        <authorList>
            <person name="Rodrigo-Torres L."/>
            <person name="Arahal R. D."/>
            <person name="Lucena T."/>
        </authorList>
    </citation>
    <scope>NUCLEOTIDE SEQUENCE [LARGE SCALE GENOMIC DNA]</scope>
    <source>
        <strain evidence="3">CECT 8649</strain>
    </source>
</reference>
<evidence type="ECO:0000313" key="2">
    <source>
        <dbReference type="EMBL" id="SMX30513.1"/>
    </source>
</evidence>
<evidence type="ECO:0000256" key="1">
    <source>
        <dbReference type="SAM" id="MobiDB-lite"/>
    </source>
</evidence>